<feature type="transmembrane region" description="Helical" evidence="1">
    <location>
        <begin position="222"/>
        <end position="241"/>
    </location>
</feature>
<dbReference type="EMBL" id="JACOPG010000003">
    <property type="protein sequence ID" value="MBC5686695.1"/>
    <property type="molecule type" value="Genomic_DNA"/>
</dbReference>
<gene>
    <name evidence="2" type="ORF">H8R94_08805</name>
</gene>
<accession>A0ABR7GHQ0</accession>
<feature type="transmembrane region" description="Helical" evidence="1">
    <location>
        <begin position="196"/>
        <end position="216"/>
    </location>
</feature>
<evidence type="ECO:0000313" key="2">
    <source>
        <dbReference type="EMBL" id="MBC5686695.1"/>
    </source>
</evidence>
<dbReference type="RefSeq" id="WP_186854440.1">
    <property type="nucleotide sequence ID" value="NZ_JACOPG010000003.1"/>
</dbReference>
<dbReference type="InterPro" id="IPR046062">
    <property type="entry name" value="DUF6020"/>
</dbReference>
<feature type="transmembrane region" description="Helical" evidence="1">
    <location>
        <begin position="165"/>
        <end position="184"/>
    </location>
</feature>
<evidence type="ECO:0008006" key="4">
    <source>
        <dbReference type="Google" id="ProtNLM"/>
    </source>
</evidence>
<feature type="transmembrane region" description="Helical" evidence="1">
    <location>
        <begin position="270"/>
        <end position="286"/>
    </location>
</feature>
<name>A0ABR7GHQ0_9FIRM</name>
<keyword evidence="1" id="KW-0472">Membrane</keyword>
<feature type="transmembrane region" description="Helical" evidence="1">
    <location>
        <begin position="14"/>
        <end position="35"/>
    </location>
</feature>
<keyword evidence="1" id="KW-0812">Transmembrane</keyword>
<organism evidence="2 3">
    <name type="scientific">Roseburia lenta</name>
    <dbReference type="NCBI Taxonomy" id="2763061"/>
    <lineage>
        <taxon>Bacteria</taxon>
        <taxon>Bacillati</taxon>
        <taxon>Bacillota</taxon>
        <taxon>Clostridia</taxon>
        <taxon>Lachnospirales</taxon>
        <taxon>Lachnospiraceae</taxon>
        <taxon>Roseburia</taxon>
    </lineage>
</organism>
<feature type="transmembrane region" description="Helical" evidence="1">
    <location>
        <begin position="468"/>
        <end position="491"/>
    </location>
</feature>
<dbReference type="Proteomes" id="UP000643810">
    <property type="component" value="Unassembled WGS sequence"/>
</dbReference>
<reference evidence="2 3" key="1">
    <citation type="submission" date="2020-08" db="EMBL/GenBank/DDBJ databases">
        <title>Genome public.</title>
        <authorList>
            <person name="Liu C."/>
            <person name="Sun Q."/>
        </authorList>
    </citation>
    <scope>NUCLEOTIDE SEQUENCE [LARGE SCALE GENOMIC DNA]</scope>
    <source>
        <strain evidence="2 3">NSJ-9</strain>
    </source>
</reference>
<feature type="transmembrane region" description="Helical" evidence="1">
    <location>
        <begin position="248"/>
        <end position="264"/>
    </location>
</feature>
<keyword evidence="3" id="KW-1185">Reference proteome</keyword>
<evidence type="ECO:0000313" key="3">
    <source>
        <dbReference type="Proteomes" id="UP000643810"/>
    </source>
</evidence>
<feature type="transmembrane region" description="Helical" evidence="1">
    <location>
        <begin position="498"/>
        <end position="517"/>
    </location>
</feature>
<comment type="caution">
    <text evidence="2">The sequence shown here is derived from an EMBL/GenBank/DDBJ whole genome shotgun (WGS) entry which is preliminary data.</text>
</comment>
<sequence length="558" mass="63442">MDFKKSVVGLRDKFATILFSIGLSAVIILGKHIHLTDQVYQGTGNTIDSYHRYDLAEGLLFACCIYIGILLCERMIKKRPIEIKGVSGERIPLGKITVSSIVLMLLWSPYLYVYYPGFIFGDSTANIAQALGQQPLTNHHPVAYVLFIRLCLRLGQHLGGLTMGLAIYSVIQMGIMALGIGLMVQWIRTRFRLNRWLTWLMLVVFGCSPYIAQYSIAIWKDPIFSVTIVCVTILLFDILYVETDKKQNIIRNILLLISVLAMIFSRNNGFYIAIAIVCLSVFLLFRKMTRQKGIQILVICLIVMIASKFITGPVYDAYGIVKDDEKAESYGIFLAQMARVVVENGELSAEDSDYMGRLLPMEEYQSAYTPCLVDNLKWNPNFQKEVLEDGFFRTYLSILRKNPRICFEAWELQTFGFWSVNQKWVNGFTGNILNGVPRNIYPEYGMGVEGIETKLVDNNSFLTKMFPYTARCIPIGYIHWLLIGVALFALLRLDFRRLTVLAPALGLMATLILASPISYWPRYGLAQQLLLPLFIVMIFLREGEHQNGQNCSFNTLLQ</sequence>
<protein>
    <recommendedName>
        <fullName evidence="4">Glycosyltransferase RgtA/B/C/D-like domain-containing protein</fullName>
    </recommendedName>
</protein>
<proteinExistence type="predicted"/>
<dbReference type="Pfam" id="PF19484">
    <property type="entry name" value="DUF6020"/>
    <property type="match status" value="1"/>
</dbReference>
<keyword evidence="1" id="KW-1133">Transmembrane helix</keyword>
<feature type="transmembrane region" description="Helical" evidence="1">
    <location>
        <begin position="523"/>
        <end position="540"/>
    </location>
</feature>
<feature type="transmembrane region" description="Helical" evidence="1">
    <location>
        <begin position="293"/>
        <end position="315"/>
    </location>
</feature>
<evidence type="ECO:0000256" key="1">
    <source>
        <dbReference type="SAM" id="Phobius"/>
    </source>
</evidence>
<feature type="transmembrane region" description="Helical" evidence="1">
    <location>
        <begin position="55"/>
        <end position="72"/>
    </location>
</feature>
<feature type="transmembrane region" description="Helical" evidence="1">
    <location>
        <begin position="93"/>
        <end position="115"/>
    </location>
</feature>